<dbReference type="InterPro" id="IPR022263">
    <property type="entry name" value="KxYKxGKxW"/>
</dbReference>
<gene>
    <name evidence="2" type="ORF">ENL71_07930</name>
</gene>
<protein>
    <submittedName>
        <fullName evidence="2">Uncharacterized protein</fullName>
    </submittedName>
</protein>
<comment type="caution">
    <text evidence="2">The sequence shown here is derived from an EMBL/GenBank/DDBJ whole genome shotgun (WGS) entry which is preliminary data.</text>
</comment>
<accession>A0A7C5V4S4</accession>
<keyword evidence="1" id="KW-0732">Signal</keyword>
<evidence type="ECO:0000313" key="2">
    <source>
        <dbReference type="EMBL" id="HHS02403.1"/>
    </source>
</evidence>
<reference evidence="2" key="1">
    <citation type="journal article" date="2020" name="mSystems">
        <title>Genome- and Community-Level Interaction Insights into Carbon Utilization and Element Cycling Functions of Hydrothermarchaeota in Hydrothermal Sediment.</title>
        <authorList>
            <person name="Zhou Z."/>
            <person name="Liu Y."/>
            <person name="Xu W."/>
            <person name="Pan J."/>
            <person name="Luo Z.H."/>
            <person name="Li M."/>
        </authorList>
    </citation>
    <scope>NUCLEOTIDE SEQUENCE [LARGE SCALE GENOMIC DNA]</scope>
    <source>
        <strain evidence="2">SpSt-102</strain>
    </source>
</reference>
<evidence type="ECO:0000256" key="1">
    <source>
        <dbReference type="ARBA" id="ARBA00022729"/>
    </source>
</evidence>
<organism evidence="2">
    <name type="scientific">Caldicellulosiruptor owensensis</name>
    <dbReference type="NCBI Taxonomy" id="55205"/>
    <lineage>
        <taxon>Bacteria</taxon>
        <taxon>Bacillati</taxon>
        <taxon>Bacillota</taxon>
        <taxon>Bacillota incertae sedis</taxon>
        <taxon>Caldicellulosiruptorales</taxon>
        <taxon>Caldicellulosiruptoraceae</taxon>
        <taxon>Caldicellulosiruptor</taxon>
    </lineage>
</organism>
<dbReference type="EMBL" id="DRUZ01000096">
    <property type="protein sequence ID" value="HHS02403.1"/>
    <property type="molecule type" value="Genomic_DNA"/>
</dbReference>
<dbReference type="AlphaFoldDB" id="A0A7C5V4S4"/>
<dbReference type="NCBIfam" id="TIGR03715">
    <property type="entry name" value="KxYKxGKxW"/>
    <property type="match status" value="1"/>
</dbReference>
<proteinExistence type="predicted"/>
<name>A0A7C5V4S4_9FIRM</name>
<sequence length="32" mass="3809">MFDTLSFQNSKLSKSKKNWCTESLICAPKYFY</sequence>